<evidence type="ECO:0000256" key="3">
    <source>
        <dbReference type="ARBA" id="ARBA00023125"/>
    </source>
</evidence>
<keyword evidence="2 5" id="KW-0862">Zinc</keyword>
<dbReference type="InterPro" id="IPR026607">
    <property type="entry name" value="DMRT"/>
</dbReference>
<dbReference type="InterPro" id="IPR001275">
    <property type="entry name" value="DM_DNA-bd"/>
</dbReference>
<dbReference type="PROSITE" id="PS40000">
    <property type="entry name" value="DM_1"/>
    <property type="match status" value="1"/>
</dbReference>
<evidence type="ECO:0000259" key="6">
    <source>
        <dbReference type="PROSITE" id="PS50809"/>
    </source>
</evidence>
<accession>A0A3P8AA49</accession>
<name>A0A3P8AA49_9TREM</name>
<dbReference type="EMBL" id="UZAI01001022">
    <property type="protein sequence ID" value="VDO58375.1"/>
    <property type="molecule type" value="Genomic_DNA"/>
</dbReference>
<keyword evidence="4 5" id="KW-0539">Nucleus</keyword>
<gene>
    <name evidence="7" type="ORF">SMRZ_LOCUS3537</name>
</gene>
<dbReference type="GO" id="GO:0005634">
    <property type="term" value="C:nucleus"/>
    <property type="evidence" value="ECO:0007669"/>
    <property type="project" value="UniProtKB-SubCell"/>
</dbReference>
<dbReference type="AlphaFoldDB" id="A0A3P8AA49"/>
<sequence>MDNTEFKYNTNFANNSCSSFRVPKCTRCRNHGVISSLKGHKRHCRWKNCHCAACLLVVERQRVMAAQVGGTKNQNLTPPLSKTPESSVHSLMLTTLPFDHFVSKTKIMD</sequence>
<dbReference type="Proteomes" id="UP000277204">
    <property type="component" value="Unassembled WGS sequence"/>
</dbReference>
<protein>
    <recommendedName>
        <fullName evidence="6">DM domain-containing protein</fullName>
    </recommendedName>
</protein>
<evidence type="ECO:0000256" key="5">
    <source>
        <dbReference type="PROSITE-ProRule" id="PRU00070"/>
    </source>
</evidence>
<evidence type="ECO:0000256" key="2">
    <source>
        <dbReference type="ARBA" id="ARBA00022833"/>
    </source>
</evidence>
<dbReference type="SMART" id="SM00301">
    <property type="entry name" value="DM"/>
    <property type="match status" value="1"/>
</dbReference>
<feature type="DNA-binding region" description="DM" evidence="5">
    <location>
        <begin position="25"/>
        <end position="72"/>
    </location>
</feature>
<evidence type="ECO:0000256" key="1">
    <source>
        <dbReference type="ARBA" id="ARBA00022723"/>
    </source>
</evidence>
<dbReference type="Pfam" id="PF00751">
    <property type="entry name" value="DM"/>
    <property type="match status" value="1"/>
</dbReference>
<organism evidence="7 8">
    <name type="scientific">Schistosoma margrebowiei</name>
    <dbReference type="NCBI Taxonomy" id="48269"/>
    <lineage>
        <taxon>Eukaryota</taxon>
        <taxon>Metazoa</taxon>
        <taxon>Spiralia</taxon>
        <taxon>Lophotrochozoa</taxon>
        <taxon>Platyhelminthes</taxon>
        <taxon>Trematoda</taxon>
        <taxon>Digenea</taxon>
        <taxon>Strigeidida</taxon>
        <taxon>Schistosomatoidea</taxon>
        <taxon>Schistosomatidae</taxon>
        <taxon>Schistosoma</taxon>
    </lineage>
</organism>
<dbReference type="GO" id="GO:0007548">
    <property type="term" value="P:sex differentiation"/>
    <property type="evidence" value="ECO:0007669"/>
    <property type="project" value="TreeGrafter"/>
</dbReference>
<keyword evidence="8" id="KW-1185">Reference proteome</keyword>
<dbReference type="PANTHER" id="PTHR12322">
    <property type="entry name" value="DOUBLESEX AND MAB-3 RELATED TRANSCRIPTION FACTOR DMRT"/>
    <property type="match status" value="1"/>
</dbReference>
<dbReference type="FunFam" id="4.10.1040.10:FF:000001">
    <property type="entry name" value="doublesex- and mab-3-related transcription factor 1"/>
    <property type="match status" value="1"/>
</dbReference>
<dbReference type="GO" id="GO:0000978">
    <property type="term" value="F:RNA polymerase II cis-regulatory region sequence-specific DNA binding"/>
    <property type="evidence" value="ECO:0007669"/>
    <property type="project" value="TreeGrafter"/>
</dbReference>
<dbReference type="InterPro" id="IPR036407">
    <property type="entry name" value="DM_DNA-bd_sf"/>
</dbReference>
<evidence type="ECO:0000313" key="8">
    <source>
        <dbReference type="Proteomes" id="UP000277204"/>
    </source>
</evidence>
<evidence type="ECO:0000256" key="4">
    <source>
        <dbReference type="ARBA" id="ARBA00023242"/>
    </source>
</evidence>
<keyword evidence="1 5" id="KW-0479">Metal-binding</keyword>
<keyword evidence="3 5" id="KW-0238">DNA-binding</keyword>
<dbReference type="GO" id="GO:0000981">
    <property type="term" value="F:DNA-binding transcription factor activity, RNA polymerase II-specific"/>
    <property type="evidence" value="ECO:0007669"/>
    <property type="project" value="TreeGrafter"/>
</dbReference>
<dbReference type="GO" id="GO:0046872">
    <property type="term" value="F:metal ion binding"/>
    <property type="evidence" value="ECO:0007669"/>
    <property type="project" value="UniProtKB-KW"/>
</dbReference>
<dbReference type="Gene3D" id="4.10.1040.10">
    <property type="entry name" value="DM DNA-binding domain"/>
    <property type="match status" value="1"/>
</dbReference>
<proteinExistence type="predicted"/>
<dbReference type="PROSITE" id="PS50809">
    <property type="entry name" value="DM_2"/>
    <property type="match status" value="1"/>
</dbReference>
<dbReference type="PANTHER" id="PTHR12322:SF53">
    <property type="entry name" value="DOUBLESEX-MAB RELATED 11E"/>
    <property type="match status" value="1"/>
</dbReference>
<comment type="subcellular location">
    <subcellularLocation>
        <location evidence="5">Nucleus</location>
    </subcellularLocation>
</comment>
<dbReference type="SUPFAM" id="SSF82927">
    <property type="entry name" value="Cysteine-rich DNA binding domain, (DM domain)"/>
    <property type="match status" value="1"/>
</dbReference>
<reference evidence="7 8" key="1">
    <citation type="submission" date="2018-11" db="EMBL/GenBank/DDBJ databases">
        <authorList>
            <consortium name="Pathogen Informatics"/>
        </authorList>
    </citation>
    <scope>NUCLEOTIDE SEQUENCE [LARGE SCALE GENOMIC DNA]</scope>
    <source>
        <strain evidence="7 8">Zambia</strain>
    </source>
</reference>
<evidence type="ECO:0000313" key="7">
    <source>
        <dbReference type="EMBL" id="VDO58375.1"/>
    </source>
</evidence>
<feature type="domain" description="DM" evidence="6">
    <location>
        <begin position="25"/>
        <end position="72"/>
    </location>
</feature>